<accession>A0A222VPR6</accession>
<dbReference type="Gene3D" id="3.20.20.370">
    <property type="entry name" value="Glycoside hydrolase/deacetylase"/>
    <property type="match status" value="1"/>
</dbReference>
<keyword evidence="1" id="KW-0547">Nucleotide-binding</keyword>
<keyword evidence="3" id="KW-1185">Reference proteome</keyword>
<comment type="subunit">
    <text evidence="1">Forms a complex composed of PxpA, PxpB and PxpC.</text>
</comment>
<sequence length="269" mass="28546">MSRSIDLIADLGEGFGAWTMTEDDALTRIVTSANVACGFHAGDPSTIRDTVALCLDRGVAVGAHPSFPDLRGFGRRPIELPLPDLEADVLYQLGALDAFLRPHGRRLHHVTPHGSLGNMTAVREDYARAVARAVRAFDPQLTVAYQESWMTRAAEEEGLPVARIGFADRGYADDGTLVARSLPGAFVTDPGEVAARAVRMATEGVVTSVTGTPLPMSCDSILLHGDSPAAVSVATTVRQRLESEGVRVAAWSGHEIQSSALPAEGIAHE</sequence>
<gene>
    <name evidence="1" type="primary">pxpA</name>
    <name evidence="2" type="ORF">SAMN05421630_101950</name>
</gene>
<comment type="similarity">
    <text evidence="1">Belongs to the LamB/PxpA family.</text>
</comment>
<organism evidence="2 3">
    <name type="scientific">Prauserella marina</name>
    <dbReference type="NCBI Taxonomy" id="530584"/>
    <lineage>
        <taxon>Bacteria</taxon>
        <taxon>Bacillati</taxon>
        <taxon>Actinomycetota</taxon>
        <taxon>Actinomycetes</taxon>
        <taxon>Pseudonocardiales</taxon>
        <taxon>Pseudonocardiaceae</taxon>
        <taxon>Prauserella</taxon>
    </lineage>
</organism>
<dbReference type="PANTHER" id="PTHR30292">
    <property type="entry name" value="UNCHARACTERIZED PROTEIN YBGL-RELATED"/>
    <property type="match status" value="1"/>
</dbReference>
<dbReference type="KEGG" id="pmad:BAY61_12845"/>
<protein>
    <recommendedName>
        <fullName evidence="1">5-oxoprolinase subunit A</fullName>
        <shortName evidence="1">5-OPase subunit A</shortName>
        <ecNumber evidence="1">3.5.2.9</ecNumber>
    </recommendedName>
    <alternativeName>
        <fullName evidence="1">5-oxoprolinase (ATP-hydrolyzing) subunit A</fullName>
    </alternativeName>
</protein>
<keyword evidence="1" id="KW-0067">ATP-binding</keyword>
<evidence type="ECO:0000256" key="1">
    <source>
        <dbReference type="HAMAP-Rule" id="MF_00691"/>
    </source>
</evidence>
<dbReference type="InterPro" id="IPR011330">
    <property type="entry name" value="Glyco_hydro/deAcase_b/a-brl"/>
</dbReference>
<evidence type="ECO:0000313" key="2">
    <source>
        <dbReference type="EMBL" id="SDC24264.1"/>
    </source>
</evidence>
<dbReference type="GO" id="GO:0017168">
    <property type="term" value="F:5-oxoprolinase (ATP-hydrolyzing) activity"/>
    <property type="evidence" value="ECO:0007669"/>
    <property type="project" value="UniProtKB-UniRule"/>
</dbReference>
<comment type="catalytic activity">
    <reaction evidence="1">
        <text>5-oxo-L-proline + ATP + 2 H2O = L-glutamate + ADP + phosphate + H(+)</text>
        <dbReference type="Rhea" id="RHEA:10348"/>
        <dbReference type="ChEBI" id="CHEBI:15377"/>
        <dbReference type="ChEBI" id="CHEBI:15378"/>
        <dbReference type="ChEBI" id="CHEBI:29985"/>
        <dbReference type="ChEBI" id="CHEBI:30616"/>
        <dbReference type="ChEBI" id="CHEBI:43474"/>
        <dbReference type="ChEBI" id="CHEBI:58402"/>
        <dbReference type="ChEBI" id="CHEBI:456216"/>
        <dbReference type="EC" id="3.5.2.9"/>
    </reaction>
</comment>
<dbReference type="SUPFAM" id="SSF88713">
    <property type="entry name" value="Glycoside hydrolase/deacetylase"/>
    <property type="match status" value="1"/>
</dbReference>
<reference evidence="2 3" key="1">
    <citation type="submission" date="2016-10" db="EMBL/GenBank/DDBJ databases">
        <authorList>
            <person name="de Groot N.N."/>
        </authorList>
    </citation>
    <scope>NUCLEOTIDE SEQUENCE [LARGE SCALE GENOMIC DNA]</scope>
    <source>
        <strain evidence="2 3">CGMCC 4.5506</strain>
    </source>
</reference>
<dbReference type="EC" id="3.5.2.9" evidence="1"/>
<dbReference type="Proteomes" id="UP000199494">
    <property type="component" value="Unassembled WGS sequence"/>
</dbReference>
<dbReference type="Pfam" id="PF03746">
    <property type="entry name" value="LamB_YcsF"/>
    <property type="match status" value="1"/>
</dbReference>
<dbReference type="RefSeq" id="WP_091797474.1">
    <property type="nucleotide sequence ID" value="NZ_CP016353.1"/>
</dbReference>
<dbReference type="OrthoDB" id="9773478at2"/>
<dbReference type="InterPro" id="IPR005501">
    <property type="entry name" value="LamB/YcsF/PxpA-like"/>
</dbReference>
<dbReference type="STRING" id="530584.SAMN05421630_101950"/>
<evidence type="ECO:0000313" key="3">
    <source>
        <dbReference type="Proteomes" id="UP000199494"/>
    </source>
</evidence>
<dbReference type="EMBL" id="FMZE01000001">
    <property type="protein sequence ID" value="SDC24264.1"/>
    <property type="molecule type" value="Genomic_DNA"/>
</dbReference>
<dbReference type="CDD" id="cd10787">
    <property type="entry name" value="LamB_YcsF_like"/>
    <property type="match status" value="1"/>
</dbReference>
<dbReference type="NCBIfam" id="NF003816">
    <property type="entry name" value="PRK05406.1-5"/>
    <property type="match status" value="1"/>
</dbReference>
<dbReference type="GO" id="GO:0005524">
    <property type="term" value="F:ATP binding"/>
    <property type="evidence" value="ECO:0007669"/>
    <property type="project" value="UniProtKB-UniRule"/>
</dbReference>
<proteinExistence type="inferred from homology"/>
<dbReference type="AlphaFoldDB" id="A0A222VPR6"/>
<comment type="function">
    <text evidence="1">Catalyzes the cleavage of 5-oxoproline to form L-glutamate coupled to the hydrolysis of ATP to ADP and inorganic phosphate.</text>
</comment>
<dbReference type="HAMAP" id="MF_00691">
    <property type="entry name" value="PxpA"/>
    <property type="match status" value="1"/>
</dbReference>
<name>A0A222VPR6_9PSEU</name>
<dbReference type="PANTHER" id="PTHR30292:SF0">
    <property type="entry name" value="5-OXOPROLINASE SUBUNIT A"/>
    <property type="match status" value="1"/>
</dbReference>
<dbReference type="NCBIfam" id="NF003814">
    <property type="entry name" value="PRK05406.1-3"/>
    <property type="match status" value="1"/>
</dbReference>
<keyword evidence="1" id="KW-0378">Hydrolase</keyword>
<dbReference type="GO" id="GO:0005975">
    <property type="term" value="P:carbohydrate metabolic process"/>
    <property type="evidence" value="ECO:0007669"/>
    <property type="project" value="InterPro"/>
</dbReference>